<dbReference type="InterPro" id="IPR039646">
    <property type="entry name" value="ZNHIT2"/>
</dbReference>
<dbReference type="Pfam" id="PF04438">
    <property type="entry name" value="zf-HIT"/>
    <property type="match status" value="1"/>
</dbReference>
<proteinExistence type="predicted"/>
<comment type="caution">
    <text evidence="3">The sequence shown here is derived from an EMBL/GenBank/DDBJ whole genome shotgun (WGS) entry which is preliminary data.</text>
</comment>
<dbReference type="GO" id="GO:0008270">
    <property type="term" value="F:zinc ion binding"/>
    <property type="evidence" value="ECO:0007669"/>
    <property type="project" value="UniProtKB-UniRule"/>
</dbReference>
<gene>
    <name evidence="3" type="ORF">POM88_012217</name>
</gene>
<accession>A0AAD8IYI5</accession>
<feature type="domain" description="HIT-type" evidence="2">
    <location>
        <begin position="26"/>
        <end position="58"/>
    </location>
</feature>
<keyword evidence="1" id="KW-0479">Metal-binding</keyword>
<organism evidence="3 4">
    <name type="scientific">Heracleum sosnowskyi</name>
    <dbReference type="NCBI Taxonomy" id="360622"/>
    <lineage>
        <taxon>Eukaryota</taxon>
        <taxon>Viridiplantae</taxon>
        <taxon>Streptophyta</taxon>
        <taxon>Embryophyta</taxon>
        <taxon>Tracheophyta</taxon>
        <taxon>Spermatophyta</taxon>
        <taxon>Magnoliopsida</taxon>
        <taxon>eudicotyledons</taxon>
        <taxon>Gunneridae</taxon>
        <taxon>Pentapetalae</taxon>
        <taxon>asterids</taxon>
        <taxon>campanulids</taxon>
        <taxon>Apiales</taxon>
        <taxon>Apiaceae</taxon>
        <taxon>Apioideae</taxon>
        <taxon>apioid superclade</taxon>
        <taxon>Tordylieae</taxon>
        <taxon>Tordyliinae</taxon>
        <taxon>Heracleum</taxon>
    </lineage>
</organism>
<keyword evidence="4" id="KW-1185">Reference proteome</keyword>
<protein>
    <submittedName>
        <fullName evidence="3">Zinc finger HIT domain-containing protein 2</fullName>
    </submittedName>
</protein>
<keyword evidence="1" id="KW-0863">Zinc-finger</keyword>
<sequence>MSETTVTPEAPRLTTSSLNPSSRIICRVCEKQFSQYTCPRCNTRYCSLHCYKSHSRSCTESFMRDNVVEELQQLEPDDATKQKMMDILRRFHTQEEEMDSTDELVDSTGEDVMDSALSEEVIQKILSGGEIHVDDLSDDEKKRFQRAVVSGELSRLIEPWEPWWLKPSAKTISLSQQGSRLVQPLLKHESLPLRSDNIEVDQSLHIPPGPETPLPPISKLSATEPSPLLAIHLVDIIYSYCFTLRLYNGEWLTDPVGSVMHCLSISFVLGQGGKPETVSEAVSHCLEQTCSPALRHVGGLQFGLGLLDDAVCLLSLGGTALVCLLCDFQRMIQAAEKELKSEKPHKSRRSEIKGNLKSAERKVYFIMCWVHEQPEDTWFSVASMVEAEKSATSACTGNRKDTLSVQDKAKPRGKTLIEEVKGHVMKT</sequence>
<dbReference type="Gene3D" id="3.30.60.190">
    <property type="match status" value="1"/>
</dbReference>
<reference evidence="3" key="1">
    <citation type="submission" date="2023-02" db="EMBL/GenBank/DDBJ databases">
        <title>Genome of toxic invasive species Heracleum sosnowskyi carries increased number of genes despite the absence of recent whole-genome duplications.</title>
        <authorList>
            <person name="Schelkunov M."/>
            <person name="Shtratnikova V."/>
            <person name="Makarenko M."/>
            <person name="Klepikova A."/>
            <person name="Omelchenko D."/>
            <person name="Novikova G."/>
            <person name="Obukhova E."/>
            <person name="Bogdanov V."/>
            <person name="Penin A."/>
            <person name="Logacheva M."/>
        </authorList>
    </citation>
    <scope>NUCLEOTIDE SEQUENCE</scope>
    <source>
        <strain evidence="3">Hsosn_3</strain>
        <tissue evidence="3">Leaf</tissue>
    </source>
</reference>
<reference evidence="3" key="2">
    <citation type="submission" date="2023-05" db="EMBL/GenBank/DDBJ databases">
        <authorList>
            <person name="Schelkunov M.I."/>
        </authorList>
    </citation>
    <scope>NUCLEOTIDE SEQUENCE</scope>
    <source>
        <strain evidence="3">Hsosn_3</strain>
        <tissue evidence="3">Leaf</tissue>
    </source>
</reference>
<dbReference type="CDD" id="cd23024">
    <property type="entry name" value="zf-HIT_ZNHIT2-3"/>
    <property type="match status" value="1"/>
</dbReference>
<evidence type="ECO:0000259" key="2">
    <source>
        <dbReference type="PROSITE" id="PS51083"/>
    </source>
</evidence>
<evidence type="ECO:0000313" key="3">
    <source>
        <dbReference type="EMBL" id="KAK1393161.1"/>
    </source>
</evidence>
<dbReference type="PROSITE" id="PS51083">
    <property type="entry name" value="ZF_HIT"/>
    <property type="match status" value="1"/>
</dbReference>
<dbReference type="SUPFAM" id="SSF144232">
    <property type="entry name" value="HIT/MYND zinc finger-like"/>
    <property type="match status" value="1"/>
</dbReference>
<dbReference type="Proteomes" id="UP001237642">
    <property type="component" value="Unassembled WGS sequence"/>
</dbReference>
<evidence type="ECO:0000313" key="4">
    <source>
        <dbReference type="Proteomes" id="UP001237642"/>
    </source>
</evidence>
<dbReference type="InterPro" id="IPR007529">
    <property type="entry name" value="Znf_HIT"/>
</dbReference>
<dbReference type="AlphaFoldDB" id="A0AAD8IYI5"/>
<dbReference type="EMBL" id="JAUIZM010000003">
    <property type="protein sequence ID" value="KAK1393161.1"/>
    <property type="molecule type" value="Genomic_DNA"/>
</dbReference>
<evidence type="ECO:0000256" key="1">
    <source>
        <dbReference type="PROSITE-ProRule" id="PRU00453"/>
    </source>
</evidence>
<keyword evidence="1" id="KW-0862">Zinc</keyword>
<dbReference type="PANTHER" id="PTHR15555">
    <property type="entry name" value="ZINC FINGER HIT DOMAIN CONTAINING PROTEIN 2 PROTEIN FON -RELATED"/>
    <property type="match status" value="1"/>
</dbReference>
<dbReference type="PANTHER" id="PTHR15555:SF0">
    <property type="entry name" value="ZINC FINGER HIT DOMAIN-CONTAINING PROTEIN 2"/>
    <property type="match status" value="1"/>
</dbReference>
<name>A0AAD8IYI5_9APIA</name>